<accession>A0A1J4JFQ1</accession>
<dbReference type="Proteomes" id="UP000179807">
    <property type="component" value="Unassembled WGS sequence"/>
</dbReference>
<dbReference type="VEuPathDB" id="TrichDB:TRFO_37357"/>
<evidence type="ECO:0000313" key="2">
    <source>
        <dbReference type="Proteomes" id="UP000179807"/>
    </source>
</evidence>
<comment type="caution">
    <text evidence="1">The sequence shown here is derived from an EMBL/GenBank/DDBJ whole genome shotgun (WGS) entry which is preliminary data.</text>
</comment>
<dbReference type="OrthoDB" id="2329734at2759"/>
<dbReference type="RefSeq" id="XP_068349604.1">
    <property type="nucleotide sequence ID" value="XM_068511377.1"/>
</dbReference>
<dbReference type="EMBL" id="MLAK01001174">
    <property type="protein sequence ID" value="OHS96467.1"/>
    <property type="molecule type" value="Genomic_DNA"/>
</dbReference>
<protein>
    <recommendedName>
        <fullName evidence="3">Charged multivesicular body protein 3</fullName>
    </recommendedName>
</protein>
<gene>
    <name evidence="1" type="ORF">TRFO_37357</name>
</gene>
<proteinExistence type="predicted"/>
<dbReference type="Gene3D" id="6.10.140.1230">
    <property type="match status" value="1"/>
</dbReference>
<evidence type="ECO:0000313" key="1">
    <source>
        <dbReference type="EMBL" id="OHS96467.1"/>
    </source>
</evidence>
<organism evidence="1 2">
    <name type="scientific">Tritrichomonas foetus</name>
    <dbReference type="NCBI Taxonomy" id="1144522"/>
    <lineage>
        <taxon>Eukaryota</taxon>
        <taxon>Metamonada</taxon>
        <taxon>Parabasalia</taxon>
        <taxon>Tritrichomonadida</taxon>
        <taxon>Tritrichomonadidae</taxon>
        <taxon>Tritrichomonas</taxon>
    </lineage>
</organism>
<reference evidence="1" key="1">
    <citation type="submission" date="2016-10" db="EMBL/GenBank/DDBJ databases">
        <authorList>
            <person name="Benchimol M."/>
            <person name="Almeida L.G."/>
            <person name="Vasconcelos A.T."/>
            <person name="Perreira-Neves A."/>
            <person name="Rosa I.A."/>
            <person name="Tasca T."/>
            <person name="Bogo M.R."/>
            <person name="de Souza W."/>
        </authorList>
    </citation>
    <scope>NUCLEOTIDE SEQUENCE [LARGE SCALE GENOMIC DNA]</scope>
    <source>
        <strain evidence="1">K</strain>
    </source>
</reference>
<keyword evidence="2" id="KW-1185">Reference proteome</keyword>
<dbReference type="AlphaFoldDB" id="A0A1J4JFQ1"/>
<name>A0A1J4JFQ1_9EUKA</name>
<dbReference type="GeneID" id="94846081"/>
<evidence type="ECO:0008006" key="3">
    <source>
        <dbReference type="Google" id="ProtNLM"/>
    </source>
</evidence>
<sequence length="92" mass="10331">MMNQVVRLPEVQATMCKLQQEMQKSGIAQEMMDDAMDAIDDTEPEDQELATKLIYNQIVGEINKAGTKQIEPIPIDPTEIQENPELVKLATT</sequence>